<organism evidence="2 3">
    <name type="scientific">Sphingorhabdus wooponensis</name>
    <dbReference type="NCBI Taxonomy" id="940136"/>
    <lineage>
        <taxon>Bacteria</taxon>
        <taxon>Pseudomonadati</taxon>
        <taxon>Pseudomonadota</taxon>
        <taxon>Alphaproteobacteria</taxon>
        <taxon>Sphingomonadales</taxon>
        <taxon>Sphingomonadaceae</taxon>
        <taxon>Sphingorhabdus</taxon>
    </lineage>
</organism>
<dbReference type="NCBIfam" id="NF006109">
    <property type="entry name" value="PRK08260.1"/>
    <property type="match status" value="1"/>
</dbReference>
<evidence type="ECO:0000313" key="3">
    <source>
        <dbReference type="Proteomes" id="UP000268553"/>
    </source>
</evidence>
<proteinExistence type="inferred from homology"/>
<dbReference type="SUPFAM" id="SSF52096">
    <property type="entry name" value="ClpP/crotonase"/>
    <property type="match status" value="1"/>
</dbReference>
<dbReference type="InterPro" id="IPR051053">
    <property type="entry name" value="ECH/Chromodomain_protein"/>
</dbReference>
<gene>
    <name evidence="2" type="ORF">D7D48_00400</name>
</gene>
<dbReference type="GO" id="GO:0004300">
    <property type="term" value="F:enoyl-CoA hydratase activity"/>
    <property type="evidence" value="ECO:0007669"/>
    <property type="project" value="UniProtKB-EC"/>
</dbReference>
<sequence length="290" mass="31716">MTEFTQIQYAVADGIATITMHRPEKMNAFTNVMMREMCTAFDLVDADDAVRAVIVTGSGERAFCAGADLTPEAGGDVFASRSEVESLSDERVRDSGGRLTLRIFQCKKPVIGAINGAAVGIGATMQLPMDFRLASDNARFGFVFARRGIVPEAASSWFLPRLVGMQQALEWCMTGRVFNAAEALNGGLVRSVHAPTELMDAARMLAREIADNTAPVSIALTRAMLWRLSAADHPMSAHAIDSRAIYRRSRSGDAKEGIASFLEKRAPDYPDKVSADLPDFFPWWDEPVYK</sequence>
<dbReference type="RefSeq" id="WP_125229428.1">
    <property type="nucleotide sequence ID" value="NZ_RWJI01000001.1"/>
</dbReference>
<keyword evidence="2" id="KW-0456">Lyase</keyword>
<accession>A0A3R8WJH1</accession>
<evidence type="ECO:0000313" key="2">
    <source>
        <dbReference type="EMBL" id="RRQ51413.1"/>
    </source>
</evidence>
<dbReference type="Pfam" id="PF00378">
    <property type="entry name" value="ECH_1"/>
    <property type="match status" value="1"/>
</dbReference>
<dbReference type="PANTHER" id="PTHR43684">
    <property type="match status" value="1"/>
</dbReference>
<dbReference type="PANTHER" id="PTHR43684:SF4">
    <property type="entry name" value="ENOYL-COA HYDRATASE_ISOMERASE FAMILY PROTEIN (AFU_ORTHOLOGUE AFUA_1G01890)"/>
    <property type="match status" value="1"/>
</dbReference>
<dbReference type="InterPro" id="IPR001753">
    <property type="entry name" value="Enoyl-CoA_hydra/iso"/>
</dbReference>
<protein>
    <submittedName>
        <fullName evidence="2">Enoyl-CoA hydratase</fullName>
        <ecNumber evidence="2">4.2.1.17</ecNumber>
    </submittedName>
</protein>
<name>A0A3R8WJH1_9SPHN</name>
<dbReference type="InterPro" id="IPR014748">
    <property type="entry name" value="Enoyl-CoA_hydra_C"/>
</dbReference>
<dbReference type="EMBL" id="RWJI01000001">
    <property type="protein sequence ID" value="RRQ51413.1"/>
    <property type="molecule type" value="Genomic_DNA"/>
</dbReference>
<dbReference type="CDD" id="cd06558">
    <property type="entry name" value="crotonase-like"/>
    <property type="match status" value="1"/>
</dbReference>
<dbReference type="Proteomes" id="UP000268553">
    <property type="component" value="Unassembled WGS sequence"/>
</dbReference>
<dbReference type="AlphaFoldDB" id="A0A3R8WJH1"/>
<keyword evidence="3" id="KW-1185">Reference proteome</keyword>
<comment type="similarity">
    <text evidence="1">Belongs to the enoyl-CoA hydratase/isomerase family.</text>
</comment>
<dbReference type="Gene3D" id="3.90.226.10">
    <property type="entry name" value="2-enoyl-CoA Hydratase, Chain A, domain 1"/>
    <property type="match status" value="1"/>
</dbReference>
<reference evidence="2 3" key="1">
    <citation type="submission" date="2018-12" db="EMBL/GenBank/DDBJ databases">
        <authorList>
            <person name="Kim S.-J."/>
            <person name="Jung G.-Y."/>
        </authorList>
    </citation>
    <scope>NUCLEOTIDE SEQUENCE [LARGE SCALE GENOMIC DNA]</scope>
    <source>
        <strain evidence="2 3">03SU3-P</strain>
    </source>
</reference>
<comment type="caution">
    <text evidence="2">The sequence shown here is derived from an EMBL/GenBank/DDBJ whole genome shotgun (WGS) entry which is preliminary data.</text>
</comment>
<dbReference type="InterPro" id="IPR029045">
    <property type="entry name" value="ClpP/crotonase-like_dom_sf"/>
</dbReference>
<dbReference type="Gene3D" id="1.10.12.10">
    <property type="entry name" value="Lyase 2-enoyl-coa Hydratase, Chain A, domain 2"/>
    <property type="match status" value="1"/>
</dbReference>
<dbReference type="OrthoDB" id="9777711at2"/>
<evidence type="ECO:0000256" key="1">
    <source>
        <dbReference type="ARBA" id="ARBA00005254"/>
    </source>
</evidence>
<dbReference type="EC" id="4.2.1.17" evidence="2"/>